<dbReference type="SUPFAM" id="SSF47928">
    <property type="entry name" value="N-terminal domain of the delta subunit of the F1F0-ATP synthase"/>
    <property type="match status" value="1"/>
</dbReference>
<evidence type="ECO:0000256" key="8">
    <source>
        <dbReference type="HAMAP-Rule" id="MF_01416"/>
    </source>
</evidence>
<evidence type="ECO:0000256" key="2">
    <source>
        <dbReference type="ARBA" id="ARBA00022448"/>
    </source>
</evidence>
<protein>
    <recommendedName>
        <fullName evidence="8">ATP synthase subunit delta</fullName>
    </recommendedName>
    <alternativeName>
        <fullName evidence="8">ATP synthase F(1) sector subunit delta</fullName>
    </alternativeName>
    <alternativeName>
        <fullName evidence="8">F-type ATPase subunit delta</fullName>
        <shortName evidence="8">F-ATPase subunit delta</shortName>
    </alternativeName>
</protein>
<dbReference type="PANTHER" id="PTHR11910">
    <property type="entry name" value="ATP SYNTHASE DELTA CHAIN"/>
    <property type="match status" value="1"/>
</dbReference>
<comment type="subcellular location">
    <subcellularLocation>
        <location evidence="8">Cell membrane</location>
        <topology evidence="8">Peripheral membrane protein</topology>
    </subcellularLocation>
    <subcellularLocation>
        <location evidence="1">Membrane</location>
    </subcellularLocation>
</comment>
<proteinExistence type="inferred from homology"/>
<dbReference type="GO" id="GO:0046933">
    <property type="term" value="F:proton-transporting ATP synthase activity, rotational mechanism"/>
    <property type="evidence" value="ECO:0007669"/>
    <property type="project" value="UniProtKB-UniRule"/>
</dbReference>
<dbReference type="NCBIfam" id="TIGR01145">
    <property type="entry name" value="ATP_synt_delta"/>
    <property type="match status" value="1"/>
</dbReference>
<dbReference type="GO" id="GO:0045259">
    <property type="term" value="C:proton-transporting ATP synthase complex"/>
    <property type="evidence" value="ECO:0007669"/>
    <property type="project" value="UniProtKB-KW"/>
</dbReference>
<comment type="subunit">
    <text evidence="8">F-type ATPases have 2 components, F(1) - the catalytic core - and F(0) - the membrane proton channel. F(1) has five subunits: alpha(3), beta(3), gamma(1), delta(1), epsilon(1). F(0) has three main subunits: a(1), b(2) and c(10-14). The alpha and beta chains form an alternating ring which encloses part of the gamma chain. F(1) is attached to F(0) by a central stalk formed by the gamma and epsilon chains, while a peripheral stalk is formed by the delta and b chains.</text>
</comment>
<dbReference type="Pfam" id="PF00213">
    <property type="entry name" value="OSCP"/>
    <property type="match status" value="1"/>
</dbReference>
<comment type="similarity">
    <text evidence="8">Belongs to the ATPase delta chain family.</text>
</comment>
<dbReference type="HAMAP" id="MF_01416">
    <property type="entry name" value="ATP_synth_delta_bact"/>
    <property type="match status" value="1"/>
</dbReference>
<dbReference type="NCBIfam" id="NF004402">
    <property type="entry name" value="PRK05758.2-2"/>
    <property type="match status" value="1"/>
</dbReference>
<dbReference type="HOGENOM" id="CLU_085114_1_1_0"/>
<dbReference type="InterPro" id="IPR026015">
    <property type="entry name" value="ATP_synth_OSCP/delta_N_sf"/>
</dbReference>
<keyword evidence="3 8" id="KW-0375">Hydrogen ion transport</keyword>
<dbReference type="InterPro" id="IPR000711">
    <property type="entry name" value="ATPase_OSCP/dsu"/>
</dbReference>
<keyword evidence="5 8" id="KW-0472">Membrane</keyword>
<evidence type="ECO:0000256" key="5">
    <source>
        <dbReference type="ARBA" id="ARBA00023136"/>
    </source>
</evidence>
<evidence type="ECO:0000256" key="4">
    <source>
        <dbReference type="ARBA" id="ARBA00023065"/>
    </source>
</evidence>
<dbReference type="Gene3D" id="1.10.520.20">
    <property type="entry name" value="N-terminal domain of the delta subunit of the F1F0-ATP synthase"/>
    <property type="match status" value="1"/>
</dbReference>
<dbReference type="PROSITE" id="PS00389">
    <property type="entry name" value="ATPASE_DELTA"/>
    <property type="match status" value="1"/>
</dbReference>
<evidence type="ECO:0000256" key="7">
    <source>
        <dbReference type="ARBA" id="ARBA00023310"/>
    </source>
</evidence>
<dbReference type="InterPro" id="IPR020781">
    <property type="entry name" value="ATPase_OSCP/d_CS"/>
</dbReference>
<reference evidence="10" key="1">
    <citation type="journal article" date="2010" name="Stand. Genomic Sci.">
        <title>Complete genome sequence of 'Thermobaculum terrenum' type strain (YNP1).</title>
        <authorList>
            <person name="Kiss H."/>
            <person name="Cleland D."/>
            <person name="Lapidus A."/>
            <person name="Lucas S."/>
            <person name="Glavina Del Rio T."/>
            <person name="Nolan M."/>
            <person name="Tice H."/>
            <person name="Han C."/>
            <person name="Goodwin L."/>
            <person name="Pitluck S."/>
            <person name="Liolios K."/>
            <person name="Ivanova N."/>
            <person name="Mavromatis K."/>
            <person name="Ovchinnikova G."/>
            <person name="Pati A."/>
            <person name="Chen A."/>
            <person name="Palaniappan K."/>
            <person name="Land M."/>
            <person name="Hauser L."/>
            <person name="Chang Y."/>
            <person name="Jeffries C."/>
            <person name="Lu M."/>
            <person name="Brettin T."/>
            <person name="Detter J."/>
            <person name="Goker M."/>
            <person name="Tindall B."/>
            <person name="Beck B."/>
            <person name="McDermott T."/>
            <person name="Woyke T."/>
            <person name="Bristow J."/>
            <person name="Eisen J."/>
            <person name="Markowitz V."/>
            <person name="Hugenholtz P."/>
            <person name="Kyrpides N."/>
            <person name="Klenk H."/>
            <person name="Cheng J."/>
        </authorList>
    </citation>
    <scope>NUCLEOTIDE SEQUENCE [LARGE SCALE GENOMIC DNA]</scope>
    <source>
        <strain evidence="10">ATCC BAA-798 / YNP1</strain>
    </source>
</reference>
<dbReference type="EMBL" id="CP001825">
    <property type="protein sequence ID" value="ACZ40989.1"/>
    <property type="molecule type" value="Genomic_DNA"/>
</dbReference>
<evidence type="ECO:0000256" key="6">
    <source>
        <dbReference type="ARBA" id="ARBA00023196"/>
    </source>
</evidence>
<comment type="function">
    <text evidence="8">This protein is part of the stalk that links CF(0) to CF(1). It either transmits conformational changes from CF(0) to CF(1) or is implicated in proton conduction.</text>
</comment>
<keyword evidence="10" id="KW-1185">Reference proteome</keyword>
<dbReference type="PRINTS" id="PR00125">
    <property type="entry name" value="ATPASEDELTA"/>
</dbReference>
<organism evidence="9 10">
    <name type="scientific">Thermobaculum terrenum (strain ATCC BAA-798 / CCMEE 7001 / YNP1)</name>
    <dbReference type="NCBI Taxonomy" id="525904"/>
    <lineage>
        <taxon>Bacteria</taxon>
        <taxon>Bacillati</taxon>
        <taxon>Chloroflexota</taxon>
        <taxon>Chloroflexia</taxon>
        <taxon>Candidatus Thermobaculales</taxon>
        <taxon>Candidatus Thermobaculaceae</taxon>
        <taxon>Thermobaculum</taxon>
    </lineage>
</organism>
<dbReference type="Proteomes" id="UP000000323">
    <property type="component" value="Chromosome 1"/>
</dbReference>
<gene>
    <name evidence="8" type="primary">atpH</name>
    <name evidence="9" type="ordered locus">Tter_0066</name>
</gene>
<evidence type="ECO:0000256" key="3">
    <source>
        <dbReference type="ARBA" id="ARBA00022781"/>
    </source>
</evidence>
<name>D1CDI3_THET1</name>
<dbReference type="STRING" id="525904.Tter_0066"/>
<keyword evidence="6 8" id="KW-0139">CF(1)</keyword>
<keyword evidence="2 8" id="KW-0813">Transport</keyword>
<keyword evidence="7 8" id="KW-0066">ATP synthesis</keyword>
<dbReference type="KEGG" id="ttr:Tter_0066"/>
<comment type="function">
    <text evidence="8">F(1)F(0) ATP synthase produces ATP from ADP in the presence of a proton or sodium gradient. F-type ATPases consist of two structural domains, F(1) containing the extramembraneous catalytic core and F(0) containing the membrane proton channel, linked together by a central stalk and a peripheral stalk. During catalysis, ATP synthesis in the catalytic domain of F(1) is coupled via a rotary mechanism of the central stalk subunits to proton translocation.</text>
</comment>
<dbReference type="eggNOG" id="COG0712">
    <property type="taxonomic scope" value="Bacteria"/>
</dbReference>
<evidence type="ECO:0000313" key="9">
    <source>
        <dbReference type="EMBL" id="ACZ40989.1"/>
    </source>
</evidence>
<keyword evidence="8" id="KW-1003">Cell membrane</keyword>
<evidence type="ECO:0000256" key="1">
    <source>
        <dbReference type="ARBA" id="ARBA00004370"/>
    </source>
</evidence>
<accession>D1CDI3</accession>
<dbReference type="RefSeq" id="WP_012874024.1">
    <property type="nucleotide sequence ID" value="NC_013525.1"/>
</dbReference>
<sequence>MPSVGSSARRYAEAIFELAQESGNLDAWHADLSLLASVFSDVSALRFFKNPRKSISEKQDMAKRLFEGKVQPQAMYLLQMLVDRDRVEIVPAILSRFEELLREARGIVVAEVTTAVPVDDNEKQQIVEQLSQITGKQIELHTKVDPSIIGGIVVRVGDKLVDGSVATALTQLHRSLTLR</sequence>
<dbReference type="AlphaFoldDB" id="D1CDI3"/>
<evidence type="ECO:0000313" key="10">
    <source>
        <dbReference type="Proteomes" id="UP000000323"/>
    </source>
</evidence>
<dbReference type="GO" id="GO:0005886">
    <property type="term" value="C:plasma membrane"/>
    <property type="evidence" value="ECO:0007669"/>
    <property type="project" value="UniProtKB-SubCell"/>
</dbReference>
<keyword evidence="4 8" id="KW-0406">Ion transport</keyword>